<proteinExistence type="predicted"/>
<keyword evidence="1" id="KW-1133">Transmembrane helix</keyword>
<organism evidence="2 3">
    <name type="scientific">Trichinella pseudospiralis</name>
    <name type="common">Parasitic roundworm</name>
    <dbReference type="NCBI Taxonomy" id="6337"/>
    <lineage>
        <taxon>Eukaryota</taxon>
        <taxon>Metazoa</taxon>
        <taxon>Ecdysozoa</taxon>
        <taxon>Nematoda</taxon>
        <taxon>Enoplea</taxon>
        <taxon>Dorylaimia</taxon>
        <taxon>Trichinellida</taxon>
        <taxon>Trichinellidae</taxon>
        <taxon>Trichinella</taxon>
    </lineage>
</organism>
<sequence>MPGVGFITATMLFRCLLQVNCLALVVLLEKWPMYFKVFETTFATLSVMKADWLERFLLKLSKNPAKVVIKLQ</sequence>
<evidence type="ECO:0000313" key="2">
    <source>
        <dbReference type="EMBL" id="KRZ29734.1"/>
    </source>
</evidence>
<evidence type="ECO:0000313" key="3">
    <source>
        <dbReference type="Proteomes" id="UP000054805"/>
    </source>
</evidence>
<dbReference type="AlphaFoldDB" id="A0A0V1J439"/>
<gene>
    <name evidence="2" type="ORF">T4B_13335</name>
</gene>
<dbReference type="EMBL" id="JYDS01000042">
    <property type="protein sequence ID" value="KRZ29734.1"/>
    <property type="molecule type" value="Genomic_DNA"/>
</dbReference>
<accession>A0A0V1J439</accession>
<dbReference type="Proteomes" id="UP000054805">
    <property type="component" value="Unassembled WGS sequence"/>
</dbReference>
<evidence type="ECO:0000256" key="1">
    <source>
        <dbReference type="SAM" id="Phobius"/>
    </source>
</evidence>
<feature type="transmembrane region" description="Helical" evidence="1">
    <location>
        <begin position="6"/>
        <end position="28"/>
    </location>
</feature>
<protein>
    <submittedName>
        <fullName evidence="2">Uncharacterized protein</fullName>
    </submittedName>
</protein>
<name>A0A0V1J439_TRIPS</name>
<keyword evidence="1" id="KW-0812">Transmembrane</keyword>
<keyword evidence="3" id="KW-1185">Reference proteome</keyword>
<comment type="caution">
    <text evidence="2">The sequence shown here is derived from an EMBL/GenBank/DDBJ whole genome shotgun (WGS) entry which is preliminary data.</text>
</comment>
<reference evidence="2 3" key="1">
    <citation type="submission" date="2015-01" db="EMBL/GenBank/DDBJ databases">
        <title>Evolution of Trichinella species and genotypes.</title>
        <authorList>
            <person name="Korhonen P.K."/>
            <person name="Edoardo P."/>
            <person name="Giuseppe L.R."/>
            <person name="Gasser R.B."/>
        </authorList>
    </citation>
    <scope>NUCLEOTIDE SEQUENCE [LARGE SCALE GENOMIC DNA]</scope>
    <source>
        <strain evidence="2">ISS588</strain>
    </source>
</reference>
<keyword evidence="1" id="KW-0472">Membrane</keyword>